<feature type="compositionally biased region" description="Basic and acidic residues" evidence="2">
    <location>
        <begin position="34"/>
        <end position="48"/>
    </location>
</feature>
<comment type="caution">
    <text evidence="3">The sequence shown here is derived from an EMBL/GenBank/DDBJ whole genome shotgun (WGS) entry which is preliminary data.</text>
</comment>
<protein>
    <submittedName>
        <fullName evidence="3">Uncharacterized protein</fullName>
    </submittedName>
</protein>
<proteinExistence type="predicted"/>
<evidence type="ECO:0000313" key="4">
    <source>
        <dbReference type="Proteomes" id="UP000734854"/>
    </source>
</evidence>
<name>A0A8J5M566_ZINOF</name>
<accession>A0A8J5M566</accession>
<feature type="region of interest" description="Disordered" evidence="2">
    <location>
        <begin position="1"/>
        <end position="59"/>
    </location>
</feature>
<reference evidence="3 4" key="1">
    <citation type="submission" date="2020-08" db="EMBL/GenBank/DDBJ databases">
        <title>Plant Genome Project.</title>
        <authorList>
            <person name="Zhang R.-G."/>
        </authorList>
    </citation>
    <scope>NUCLEOTIDE SEQUENCE [LARGE SCALE GENOMIC DNA]</scope>
    <source>
        <tissue evidence="3">Rhizome</tissue>
    </source>
</reference>
<dbReference type="PANTHER" id="PTHR33499">
    <property type="entry name" value="OS12G0282400 PROTEIN-RELATED"/>
    <property type="match status" value="1"/>
</dbReference>
<organism evidence="3 4">
    <name type="scientific">Zingiber officinale</name>
    <name type="common">Ginger</name>
    <name type="synonym">Amomum zingiber</name>
    <dbReference type="NCBI Taxonomy" id="94328"/>
    <lineage>
        <taxon>Eukaryota</taxon>
        <taxon>Viridiplantae</taxon>
        <taxon>Streptophyta</taxon>
        <taxon>Embryophyta</taxon>
        <taxon>Tracheophyta</taxon>
        <taxon>Spermatophyta</taxon>
        <taxon>Magnoliopsida</taxon>
        <taxon>Liliopsida</taxon>
        <taxon>Zingiberales</taxon>
        <taxon>Zingiberaceae</taxon>
        <taxon>Zingiber</taxon>
    </lineage>
</organism>
<keyword evidence="4" id="KW-1185">Reference proteome</keyword>
<evidence type="ECO:0000256" key="1">
    <source>
        <dbReference type="SAM" id="Coils"/>
    </source>
</evidence>
<feature type="coiled-coil region" evidence="1">
    <location>
        <begin position="247"/>
        <end position="274"/>
    </location>
</feature>
<keyword evidence="1" id="KW-0175">Coiled coil</keyword>
<dbReference type="PANTHER" id="PTHR33499:SF11">
    <property type="entry name" value="NO APICAL MERISTEM-ASSOCIATED C-TERMINAL DOMAIN-CONTAINING PROTEIN"/>
    <property type="match status" value="1"/>
</dbReference>
<dbReference type="AlphaFoldDB" id="A0A8J5M566"/>
<gene>
    <name evidence="3" type="ORF">ZIOFF_006558</name>
</gene>
<dbReference type="EMBL" id="JACMSC010000002">
    <property type="protein sequence ID" value="KAG6532708.1"/>
    <property type="molecule type" value="Genomic_DNA"/>
</dbReference>
<sequence>MVKKRGKGSVAEIQENITNKLSRMDSNNSANSSEDLHGKEPIADEKIDKKKGRGASKLKMVSGQDKCKELERNEFGQPIGDNSVKYASFLGCMIKEFVPYTLDGWSDIDEEVKDRMWSCLQMTYKVEDWEKKTIFQKLAKLWRDRKSKLQILVREANTSRVASRDLSLLKPEFMDQNQWDLFVQRTLSSTFQKKILECPPESQNTTNIADDAISIVFGNEARGRVRGMGFGVTPSKVGASVQQNGMVQQLQTIVQNVQQQMQEMRQQNQLEMQEMRSMFLQSMRQQNHPEQIASGGICSGIGNEFGSNSDINIGAKKSGDFGHVFQSNSRNVSRGDICANTKCKLLHWAADELVVAEGRIASTDPNTKVEEREMKMTSELETLKVELEANKARWETDQ</sequence>
<feature type="compositionally biased region" description="Polar residues" evidence="2">
    <location>
        <begin position="15"/>
        <end position="33"/>
    </location>
</feature>
<dbReference type="Proteomes" id="UP000734854">
    <property type="component" value="Unassembled WGS sequence"/>
</dbReference>
<evidence type="ECO:0000256" key="2">
    <source>
        <dbReference type="SAM" id="MobiDB-lite"/>
    </source>
</evidence>
<evidence type="ECO:0000313" key="3">
    <source>
        <dbReference type="EMBL" id="KAG6532708.1"/>
    </source>
</evidence>